<dbReference type="AlphaFoldDB" id="A0A4Z1ADQ5"/>
<name>A0A4Z1ADQ5_9LEPT</name>
<dbReference type="EMBL" id="RQGP01000022">
    <property type="protein sequence ID" value="TGL90713.1"/>
    <property type="molecule type" value="Genomic_DNA"/>
</dbReference>
<evidence type="ECO:0000313" key="1">
    <source>
        <dbReference type="EMBL" id="TGL90713.1"/>
    </source>
</evidence>
<organism evidence="1 2">
    <name type="scientific">Leptospira congkakensis</name>
    <dbReference type="NCBI Taxonomy" id="2484932"/>
    <lineage>
        <taxon>Bacteria</taxon>
        <taxon>Pseudomonadati</taxon>
        <taxon>Spirochaetota</taxon>
        <taxon>Spirochaetia</taxon>
        <taxon>Leptospirales</taxon>
        <taxon>Leptospiraceae</taxon>
        <taxon>Leptospira</taxon>
    </lineage>
</organism>
<sequence>MKKNAILLTVLTFSLMLQTECKKEYVNSAPLCAIALAELHQNLAKDMQELNEGKITQAEYNAGVKLRENGAYTLCLASFVDREENKNF</sequence>
<gene>
    <name evidence="1" type="ORF">EHQ69_12385</name>
</gene>
<keyword evidence="2" id="KW-1185">Reference proteome</keyword>
<evidence type="ECO:0000313" key="2">
    <source>
        <dbReference type="Proteomes" id="UP000298263"/>
    </source>
</evidence>
<accession>A0A4Z1ADQ5</accession>
<reference evidence="1" key="1">
    <citation type="journal article" date="2019" name="PLoS Negl. Trop. Dis.">
        <title>Revisiting the worldwide diversity of Leptospira species in the environment.</title>
        <authorList>
            <person name="Vincent A.T."/>
            <person name="Schiettekatte O."/>
            <person name="Bourhy P."/>
            <person name="Veyrier F.J."/>
            <person name="Picardeau M."/>
        </authorList>
    </citation>
    <scope>NUCLEOTIDE SEQUENCE [LARGE SCALE GENOMIC DNA]</scope>
    <source>
        <strain evidence="1">201702422</strain>
    </source>
</reference>
<protein>
    <submittedName>
        <fullName evidence="1">Uncharacterized protein</fullName>
    </submittedName>
</protein>
<dbReference type="RefSeq" id="WP_135583783.1">
    <property type="nucleotide sequence ID" value="NZ_RQGO01000005.1"/>
</dbReference>
<comment type="caution">
    <text evidence="1">The sequence shown here is derived from an EMBL/GenBank/DDBJ whole genome shotgun (WGS) entry which is preliminary data.</text>
</comment>
<proteinExistence type="predicted"/>
<dbReference type="OrthoDB" id="347388at2"/>
<dbReference type="Proteomes" id="UP000298263">
    <property type="component" value="Unassembled WGS sequence"/>
</dbReference>